<keyword evidence="5" id="KW-0862">Zinc</keyword>
<keyword evidence="4 9" id="KW-0812">Transmembrane</keyword>
<keyword evidence="3" id="KW-0813">Transport</keyword>
<organism evidence="12 13">
    <name type="scientific">Venturia nashicola</name>
    <dbReference type="NCBI Taxonomy" id="86259"/>
    <lineage>
        <taxon>Eukaryota</taxon>
        <taxon>Fungi</taxon>
        <taxon>Dikarya</taxon>
        <taxon>Ascomycota</taxon>
        <taxon>Pezizomycotina</taxon>
        <taxon>Dothideomycetes</taxon>
        <taxon>Pleosporomycetidae</taxon>
        <taxon>Venturiales</taxon>
        <taxon>Venturiaceae</taxon>
        <taxon>Venturia</taxon>
    </lineage>
</organism>
<dbReference type="InterPro" id="IPR036837">
    <property type="entry name" value="Cation_efflux_CTD_sf"/>
</dbReference>
<feature type="region of interest" description="Disordered" evidence="8">
    <location>
        <begin position="186"/>
        <end position="207"/>
    </location>
</feature>
<evidence type="ECO:0000256" key="2">
    <source>
        <dbReference type="ARBA" id="ARBA00008873"/>
    </source>
</evidence>
<dbReference type="Proteomes" id="UP000298493">
    <property type="component" value="Unassembled WGS sequence"/>
</dbReference>
<dbReference type="GO" id="GO:0006882">
    <property type="term" value="P:intracellular zinc ion homeostasis"/>
    <property type="evidence" value="ECO:0007669"/>
    <property type="project" value="TreeGrafter"/>
</dbReference>
<evidence type="ECO:0000256" key="6">
    <source>
        <dbReference type="ARBA" id="ARBA00022989"/>
    </source>
</evidence>
<keyword evidence="7 9" id="KW-0472">Membrane</keyword>
<dbReference type="AlphaFoldDB" id="A0A4Z1PBM5"/>
<keyword evidence="13" id="KW-1185">Reference proteome</keyword>
<feature type="transmembrane region" description="Helical" evidence="9">
    <location>
        <begin position="117"/>
        <end position="138"/>
    </location>
</feature>
<feature type="transmembrane region" description="Helical" evidence="9">
    <location>
        <begin position="12"/>
        <end position="33"/>
    </location>
</feature>
<dbReference type="InterPro" id="IPR027470">
    <property type="entry name" value="Cation_efflux_CTD"/>
</dbReference>
<evidence type="ECO:0000256" key="4">
    <source>
        <dbReference type="ARBA" id="ARBA00022692"/>
    </source>
</evidence>
<evidence type="ECO:0000256" key="3">
    <source>
        <dbReference type="ARBA" id="ARBA00022448"/>
    </source>
</evidence>
<protein>
    <submittedName>
        <fullName evidence="12">Cation efflux protein</fullName>
    </submittedName>
</protein>
<evidence type="ECO:0000256" key="7">
    <source>
        <dbReference type="ARBA" id="ARBA00023136"/>
    </source>
</evidence>
<evidence type="ECO:0000256" key="9">
    <source>
        <dbReference type="SAM" id="Phobius"/>
    </source>
</evidence>
<dbReference type="OrthoDB" id="9944568at2759"/>
<dbReference type="GO" id="GO:0005385">
    <property type="term" value="F:zinc ion transmembrane transporter activity"/>
    <property type="evidence" value="ECO:0007669"/>
    <property type="project" value="TreeGrafter"/>
</dbReference>
<feature type="transmembrane region" description="Helical" evidence="9">
    <location>
        <begin position="81"/>
        <end position="102"/>
    </location>
</feature>
<reference evidence="12 13" key="1">
    <citation type="submission" date="2019-04" db="EMBL/GenBank/DDBJ databases">
        <title>High contiguity whole genome sequence and gene annotation resource for two Venturia nashicola isolates.</title>
        <authorList>
            <person name="Prokchorchik M."/>
            <person name="Won K."/>
            <person name="Lee Y."/>
            <person name="Choi E.D."/>
            <person name="Segonzac C."/>
            <person name="Sohn K.H."/>
        </authorList>
    </citation>
    <scope>NUCLEOTIDE SEQUENCE [LARGE SCALE GENOMIC DNA]</scope>
    <source>
        <strain evidence="12 13">PRI2</strain>
    </source>
</reference>
<evidence type="ECO:0000256" key="1">
    <source>
        <dbReference type="ARBA" id="ARBA00004141"/>
    </source>
</evidence>
<keyword evidence="6 9" id="KW-1133">Transmembrane helix</keyword>
<dbReference type="SUPFAM" id="SSF160240">
    <property type="entry name" value="Cation efflux protein cytoplasmic domain-like"/>
    <property type="match status" value="1"/>
</dbReference>
<evidence type="ECO:0000256" key="5">
    <source>
        <dbReference type="ARBA" id="ARBA00022833"/>
    </source>
</evidence>
<name>A0A4Z1PBM5_9PEZI</name>
<feature type="transmembrane region" description="Helical" evidence="9">
    <location>
        <begin position="217"/>
        <end position="241"/>
    </location>
</feature>
<dbReference type="PANTHER" id="PTHR45820:SF5">
    <property type="entry name" value="DIFFUSION FACILITATOR FAMILY METAL ION TRANSPORTER, PUTATIVE-RELATED"/>
    <property type="match status" value="1"/>
</dbReference>
<dbReference type="NCBIfam" id="TIGR01297">
    <property type="entry name" value="CDF"/>
    <property type="match status" value="1"/>
</dbReference>
<dbReference type="EMBL" id="SNSC02000002">
    <property type="protein sequence ID" value="TID26772.1"/>
    <property type="molecule type" value="Genomic_DNA"/>
</dbReference>
<accession>A0A4Z1PBM5</accession>
<dbReference type="InterPro" id="IPR002524">
    <property type="entry name" value="Cation_efflux"/>
</dbReference>
<comment type="subcellular location">
    <subcellularLocation>
        <location evidence="1">Membrane</location>
        <topology evidence="1">Multi-pass membrane protein</topology>
    </subcellularLocation>
</comment>
<proteinExistence type="inferred from homology"/>
<feature type="transmembrane region" description="Helical" evidence="9">
    <location>
        <begin position="39"/>
        <end position="60"/>
    </location>
</feature>
<dbReference type="SUPFAM" id="SSF161111">
    <property type="entry name" value="Cation efflux protein transmembrane domain-like"/>
    <property type="match status" value="1"/>
</dbReference>
<comment type="caution">
    <text evidence="12">The sequence shown here is derived from an EMBL/GenBank/DDBJ whole genome shotgun (WGS) entry which is preliminary data.</text>
</comment>
<feature type="domain" description="Cation efflux protein transmembrane" evidence="10">
    <location>
        <begin position="15"/>
        <end position="279"/>
    </location>
</feature>
<dbReference type="InterPro" id="IPR027469">
    <property type="entry name" value="Cation_efflux_TMD_sf"/>
</dbReference>
<dbReference type="Pfam" id="PF16916">
    <property type="entry name" value="ZT_dimer"/>
    <property type="match status" value="1"/>
</dbReference>
<dbReference type="Gene3D" id="1.20.1510.10">
    <property type="entry name" value="Cation efflux protein transmembrane domain"/>
    <property type="match status" value="1"/>
</dbReference>
<evidence type="ECO:0000313" key="12">
    <source>
        <dbReference type="EMBL" id="TID26772.1"/>
    </source>
</evidence>
<feature type="transmembrane region" description="Helical" evidence="9">
    <location>
        <begin position="253"/>
        <end position="271"/>
    </location>
</feature>
<evidence type="ECO:0000256" key="8">
    <source>
        <dbReference type="SAM" id="MobiDB-lite"/>
    </source>
</evidence>
<gene>
    <name evidence="12" type="ORF">E6O75_ATG01265</name>
</gene>
<sequence length="403" mass="43845">MNPIKRLSRETRLSIAIAIAGCFFIVEISIGIYTRSLALIADAFHVAFDVLSFAIALGAAMLEKKKNTDQSLSFGWQRATLLGSFFNGVFQIALGFSISLLSIERFIELEHVNNPKFVFYVACAGLASNLISGLFLGVHEHSHGEADAVQLDLELLKPHQDLGHRHKIESEEQSWWTRKMKIMSHGHDHGHEDAHGNSAGNEAENGHSHHDLGMQAVLIHVLGDAFNNFGVAGAALIMWLLPQNNNNRFYADPAMSLVIGIVLVTMAVGLVKRSGRILLGSLPIGVSVGDVKHDLENVDGVISVHELHIWRLTEAKSYASAHIVMADPSIENYEKIANTMLECLHAYGVHSATIQPEFASPTKRLAGHPGSQLTTPPPGLSVREASGCRVNCGTVCEERSCCG</sequence>
<comment type="similarity">
    <text evidence="2">Belongs to the cation diffusion facilitator (CDF) transporter (TC 2.A.4) family. SLC30A subfamily.</text>
</comment>
<dbReference type="GO" id="GO:0016020">
    <property type="term" value="C:membrane"/>
    <property type="evidence" value="ECO:0007669"/>
    <property type="project" value="UniProtKB-SubCell"/>
</dbReference>
<dbReference type="STRING" id="86259.A0A4Z1PBM5"/>
<dbReference type="Pfam" id="PF01545">
    <property type="entry name" value="Cation_efflux"/>
    <property type="match status" value="1"/>
</dbReference>
<evidence type="ECO:0000259" key="10">
    <source>
        <dbReference type="Pfam" id="PF01545"/>
    </source>
</evidence>
<feature type="domain" description="Cation efflux protein cytoplasmic" evidence="11">
    <location>
        <begin position="287"/>
        <end position="357"/>
    </location>
</feature>
<evidence type="ECO:0000313" key="13">
    <source>
        <dbReference type="Proteomes" id="UP000298493"/>
    </source>
</evidence>
<dbReference type="PANTHER" id="PTHR45820">
    <property type="entry name" value="FI23527P1"/>
    <property type="match status" value="1"/>
</dbReference>
<feature type="compositionally biased region" description="Basic and acidic residues" evidence="8">
    <location>
        <begin position="186"/>
        <end position="195"/>
    </location>
</feature>
<dbReference type="InterPro" id="IPR058533">
    <property type="entry name" value="Cation_efflux_TM"/>
</dbReference>
<evidence type="ECO:0000259" key="11">
    <source>
        <dbReference type="Pfam" id="PF16916"/>
    </source>
</evidence>